<dbReference type="EMBL" id="ML178853">
    <property type="protein sequence ID" value="TFK96943.1"/>
    <property type="molecule type" value="Genomic_DNA"/>
</dbReference>
<dbReference type="Proteomes" id="UP000305067">
    <property type="component" value="Unassembled WGS sequence"/>
</dbReference>
<evidence type="ECO:0008006" key="4">
    <source>
        <dbReference type="Google" id="ProtNLM"/>
    </source>
</evidence>
<dbReference type="SUPFAM" id="SSF52047">
    <property type="entry name" value="RNI-like"/>
    <property type="match status" value="1"/>
</dbReference>
<feature type="region of interest" description="Disordered" evidence="1">
    <location>
        <begin position="553"/>
        <end position="603"/>
    </location>
</feature>
<keyword evidence="3" id="KW-1185">Reference proteome</keyword>
<dbReference type="OrthoDB" id="3216017at2759"/>
<dbReference type="AlphaFoldDB" id="A0A5C3QF13"/>
<evidence type="ECO:0000313" key="3">
    <source>
        <dbReference type="Proteomes" id="UP000305067"/>
    </source>
</evidence>
<evidence type="ECO:0000313" key="2">
    <source>
        <dbReference type="EMBL" id="TFK96943.1"/>
    </source>
</evidence>
<dbReference type="Gene3D" id="3.80.10.10">
    <property type="entry name" value="Ribonuclease Inhibitor"/>
    <property type="match status" value="1"/>
</dbReference>
<organism evidence="2 3">
    <name type="scientific">Pterulicium gracile</name>
    <dbReference type="NCBI Taxonomy" id="1884261"/>
    <lineage>
        <taxon>Eukaryota</taxon>
        <taxon>Fungi</taxon>
        <taxon>Dikarya</taxon>
        <taxon>Basidiomycota</taxon>
        <taxon>Agaricomycotina</taxon>
        <taxon>Agaricomycetes</taxon>
        <taxon>Agaricomycetidae</taxon>
        <taxon>Agaricales</taxon>
        <taxon>Pleurotineae</taxon>
        <taxon>Pterulaceae</taxon>
        <taxon>Pterulicium</taxon>
    </lineage>
</organism>
<evidence type="ECO:0000256" key="1">
    <source>
        <dbReference type="SAM" id="MobiDB-lite"/>
    </source>
</evidence>
<feature type="compositionally biased region" description="Low complexity" evidence="1">
    <location>
        <begin position="594"/>
        <end position="603"/>
    </location>
</feature>
<name>A0A5C3QF13_9AGAR</name>
<proteinExistence type="predicted"/>
<accession>A0A5C3QF13</accession>
<dbReference type="STRING" id="1884261.A0A5C3QF13"/>
<gene>
    <name evidence="2" type="ORF">BDV98DRAFT_658923</name>
</gene>
<dbReference type="InterPro" id="IPR032675">
    <property type="entry name" value="LRR_dom_sf"/>
</dbReference>
<reference evidence="2 3" key="1">
    <citation type="journal article" date="2019" name="Nat. Ecol. Evol.">
        <title>Megaphylogeny resolves global patterns of mushroom evolution.</title>
        <authorList>
            <person name="Varga T."/>
            <person name="Krizsan K."/>
            <person name="Foldi C."/>
            <person name="Dima B."/>
            <person name="Sanchez-Garcia M."/>
            <person name="Sanchez-Ramirez S."/>
            <person name="Szollosi G.J."/>
            <person name="Szarkandi J.G."/>
            <person name="Papp V."/>
            <person name="Albert L."/>
            <person name="Andreopoulos W."/>
            <person name="Angelini C."/>
            <person name="Antonin V."/>
            <person name="Barry K.W."/>
            <person name="Bougher N.L."/>
            <person name="Buchanan P."/>
            <person name="Buyck B."/>
            <person name="Bense V."/>
            <person name="Catcheside P."/>
            <person name="Chovatia M."/>
            <person name="Cooper J."/>
            <person name="Damon W."/>
            <person name="Desjardin D."/>
            <person name="Finy P."/>
            <person name="Geml J."/>
            <person name="Haridas S."/>
            <person name="Hughes K."/>
            <person name="Justo A."/>
            <person name="Karasinski D."/>
            <person name="Kautmanova I."/>
            <person name="Kiss B."/>
            <person name="Kocsube S."/>
            <person name="Kotiranta H."/>
            <person name="LaButti K.M."/>
            <person name="Lechner B.E."/>
            <person name="Liimatainen K."/>
            <person name="Lipzen A."/>
            <person name="Lukacs Z."/>
            <person name="Mihaltcheva S."/>
            <person name="Morgado L.N."/>
            <person name="Niskanen T."/>
            <person name="Noordeloos M.E."/>
            <person name="Ohm R.A."/>
            <person name="Ortiz-Santana B."/>
            <person name="Ovrebo C."/>
            <person name="Racz N."/>
            <person name="Riley R."/>
            <person name="Savchenko A."/>
            <person name="Shiryaev A."/>
            <person name="Soop K."/>
            <person name="Spirin V."/>
            <person name="Szebenyi C."/>
            <person name="Tomsovsky M."/>
            <person name="Tulloss R.E."/>
            <person name="Uehling J."/>
            <person name="Grigoriev I.V."/>
            <person name="Vagvolgyi C."/>
            <person name="Papp T."/>
            <person name="Martin F.M."/>
            <person name="Miettinen O."/>
            <person name="Hibbett D.S."/>
            <person name="Nagy L.G."/>
        </authorList>
    </citation>
    <scope>NUCLEOTIDE SEQUENCE [LARGE SCALE GENOMIC DNA]</scope>
    <source>
        <strain evidence="2 3">CBS 309.79</strain>
    </source>
</reference>
<sequence length="659" mass="73942">MAEDELNAVASGALRHLSASRKAAFLLDSAISLIEAGQYGPEVESYFEVYFKTPGLGKEELKRAYTARGNARKAAGESLVLKAHQDFEAVIKLDPSQTALRSHLRHFRDLQARPSLKASQRAPLEVWDRIAQHIPRYHLRTWLFLSSFHRTIASRIIFHTLDIYFGEDNEILYRGLDVFDRAKNDPVFASRVKCLRLHWAYEEGDMLELMERLFTTALPEFKHLEEFEWVGYPELKADMVQVILKTHPNIQRLGLIGWHFDAVGVSSFTNLRKFTLRAEDDDGFADINEIRLVLDASSTTLTHLILGAYLARHHSWDTAFQSLTISHLTHLDLVDTRISHFVLARIAHASRLVSLTLHGTLEDPGSARVVFGSDHCLSEVAGQEHAFLPHLRALRFLMVGHDDDLPLYEAVTRFVKGRKLMRKLDLGNCPFDMVLDILPGLPGLRVLGVRMPNATREGVVELVRRVPEVVAAIRLSVVVSDIPLHHHAPAFSPLPSLSFLHLHSPLKRPRPNMMSDKEFTVQTDIWTEGARAVATTLKSLDFLGWNGEHYVVVRSTPPKPPQRPGHGSGYQQKPMHPHAHHHGPPAYFPPGPSSAPFTASSSAPFPASGPFAAAEVVELKELPTRRRLDCGKGVDLGTEDAAWLERKDVPMDYEMPGIE</sequence>
<protein>
    <recommendedName>
        <fullName evidence="4">F-box domain-containing protein</fullName>
    </recommendedName>
</protein>